<name>A0A1H0BKW3_9BACT</name>
<keyword evidence="2" id="KW-0169">Cobalamin biosynthesis</keyword>
<evidence type="ECO:0000259" key="6">
    <source>
        <dbReference type="Pfam" id="PF00590"/>
    </source>
</evidence>
<dbReference type="SUPFAM" id="SSF53790">
    <property type="entry name" value="Tetrapyrrole methylase"/>
    <property type="match status" value="1"/>
</dbReference>
<dbReference type="InterPro" id="IPR000878">
    <property type="entry name" value="4pyrrol_Mease"/>
</dbReference>
<evidence type="ECO:0000313" key="8">
    <source>
        <dbReference type="Proteomes" id="UP000199602"/>
    </source>
</evidence>
<evidence type="ECO:0000256" key="1">
    <source>
        <dbReference type="ARBA" id="ARBA00004953"/>
    </source>
</evidence>
<protein>
    <submittedName>
        <fullName evidence="7">Precorrin-3B C17-methyltransferase</fullName>
    </submittedName>
</protein>
<dbReference type="InterPro" id="IPR051810">
    <property type="entry name" value="Precorrin_MeTrfase"/>
</dbReference>
<dbReference type="InterPro" id="IPR014777">
    <property type="entry name" value="4pyrrole_Mease_sub1"/>
</dbReference>
<dbReference type="STRING" id="206665.SAMN04488516_102206"/>
<dbReference type="Proteomes" id="UP000199602">
    <property type="component" value="Unassembled WGS sequence"/>
</dbReference>
<feature type="domain" description="Tetrapyrrole methylase" evidence="6">
    <location>
        <begin position="12"/>
        <end position="219"/>
    </location>
</feature>
<dbReference type="NCBIfam" id="TIGR01466">
    <property type="entry name" value="cobJ_cbiH"/>
    <property type="match status" value="1"/>
</dbReference>
<evidence type="ECO:0000256" key="3">
    <source>
        <dbReference type="ARBA" id="ARBA00022603"/>
    </source>
</evidence>
<dbReference type="CDD" id="cd11646">
    <property type="entry name" value="Precorrin_3B_C17_MT"/>
    <property type="match status" value="1"/>
</dbReference>
<dbReference type="GO" id="GO:0032259">
    <property type="term" value="P:methylation"/>
    <property type="evidence" value="ECO:0007669"/>
    <property type="project" value="UniProtKB-KW"/>
</dbReference>
<dbReference type="OrthoDB" id="9772960at2"/>
<dbReference type="AlphaFoldDB" id="A0A1H0BKW3"/>
<accession>A0A1H0BKW3</accession>
<evidence type="ECO:0000256" key="5">
    <source>
        <dbReference type="ARBA" id="ARBA00022691"/>
    </source>
</evidence>
<evidence type="ECO:0000313" key="7">
    <source>
        <dbReference type="EMBL" id="SDN46185.1"/>
    </source>
</evidence>
<dbReference type="UniPathway" id="UPA00148"/>
<dbReference type="GO" id="GO:0009236">
    <property type="term" value="P:cobalamin biosynthetic process"/>
    <property type="evidence" value="ECO:0007669"/>
    <property type="project" value="UniProtKB-UniPathway"/>
</dbReference>
<gene>
    <name evidence="7" type="ORF">SAMN04488516_102206</name>
</gene>
<evidence type="ECO:0000256" key="4">
    <source>
        <dbReference type="ARBA" id="ARBA00022679"/>
    </source>
</evidence>
<sequence>MERCERCVGKGKLYVLGIGPGSREYRTLRAEKILNRVDVLVGYEKYIELIKDHVKDKEVISSGMKKEIWRVEQACKRVLEGKVVALISSGDAGIYGMAGLVLEVMDRDNLKFDLEIVPGVSAGQFLAARVGAPLMLDFACISLSDLLVPWETIEKRLKALAKSDLVTVIYNPKSKKRTWQLKEALNIFSSVRGQEIWVAVGKNLSLTTEKYYIVLLKDLKLDSIDMRTTLIIGNYQTQKIGNFLMTLRGYSAKWGENLFQRNSEMDIFKKE</sequence>
<keyword evidence="4 7" id="KW-0808">Transferase</keyword>
<reference evidence="7 8" key="1">
    <citation type="submission" date="2016-10" db="EMBL/GenBank/DDBJ databases">
        <authorList>
            <person name="de Groot N.N."/>
        </authorList>
    </citation>
    <scope>NUCLEOTIDE SEQUENCE [LARGE SCALE GENOMIC DNA]</scope>
    <source>
        <strain evidence="7 8">DSM 15269</strain>
    </source>
</reference>
<dbReference type="Pfam" id="PF00590">
    <property type="entry name" value="TP_methylase"/>
    <property type="match status" value="1"/>
</dbReference>
<dbReference type="Gene3D" id="3.40.1010.10">
    <property type="entry name" value="Cobalt-precorrin-4 Transmethylase, Domain 1"/>
    <property type="match status" value="1"/>
</dbReference>
<dbReference type="InterPro" id="IPR035996">
    <property type="entry name" value="4pyrrol_Methylase_sf"/>
</dbReference>
<dbReference type="InterPro" id="IPR014776">
    <property type="entry name" value="4pyrrole_Mease_sub2"/>
</dbReference>
<dbReference type="PANTHER" id="PTHR47036">
    <property type="entry name" value="COBALT-FACTOR III C(17)-METHYLTRANSFERASE-RELATED"/>
    <property type="match status" value="1"/>
</dbReference>
<dbReference type="Gene3D" id="3.30.950.10">
    <property type="entry name" value="Methyltransferase, Cobalt-precorrin-4 Transmethylase, Domain 2"/>
    <property type="match status" value="1"/>
</dbReference>
<keyword evidence="3 7" id="KW-0489">Methyltransferase</keyword>
<proteinExistence type="predicted"/>
<dbReference type="RefSeq" id="WP_092063429.1">
    <property type="nucleotide sequence ID" value="NZ_FNIN01000002.1"/>
</dbReference>
<keyword evidence="8" id="KW-1185">Reference proteome</keyword>
<dbReference type="InterPro" id="IPR006363">
    <property type="entry name" value="Cbl_synth_CobJ/CibH_dom"/>
</dbReference>
<dbReference type="PANTHER" id="PTHR47036:SF1">
    <property type="entry name" value="COBALT-FACTOR III C(17)-METHYLTRANSFERASE-RELATED"/>
    <property type="match status" value="1"/>
</dbReference>
<keyword evidence="5" id="KW-0949">S-adenosyl-L-methionine</keyword>
<dbReference type="GO" id="GO:0008168">
    <property type="term" value="F:methyltransferase activity"/>
    <property type="evidence" value="ECO:0007669"/>
    <property type="project" value="UniProtKB-KW"/>
</dbReference>
<organism evidence="7 8">
    <name type="scientific">Desulfonauticus submarinus</name>
    <dbReference type="NCBI Taxonomy" id="206665"/>
    <lineage>
        <taxon>Bacteria</taxon>
        <taxon>Pseudomonadati</taxon>
        <taxon>Thermodesulfobacteriota</taxon>
        <taxon>Desulfovibrionia</taxon>
        <taxon>Desulfovibrionales</taxon>
        <taxon>Desulfonauticaceae</taxon>
        <taxon>Desulfonauticus</taxon>
    </lineage>
</organism>
<dbReference type="EMBL" id="FNIN01000002">
    <property type="protein sequence ID" value="SDN46185.1"/>
    <property type="molecule type" value="Genomic_DNA"/>
</dbReference>
<evidence type="ECO:0000256" key="2">
    <source>
        <dbReference type="ARBA" id="ARBA00022573"/>
    </source>
</evidence>
<comment type="pathway">
    <text evidence="1">Cofactor biosynthesis; adenosylcobalamin biosynthesis.</text>
</comment>